<reference evidence="2" key="1">
    <citation type="submission" date="2020-06" db="EMBL/GenBank/DDBJ databases">
        <authorList>
            <person name="Li T."/>
            <person name="Hu X."/>
            <person name="Zhang T."/>
            <person name="Song X."/>
            <person name="Zhang H."/>
            <person name="Dai N."/>
            <person name="Sheng W."/>
            <person name="Hou X."/>
            <person name="Wei L."/>
        </authorList>
    </citation>
    <scope>NUCLEOTIDE SEQUENCE</scope>
    <source>
        <strain evidence="2">KEN1</strain>
        <tissue evidence="2">Leaf</tissue>
    </source>
</reference>
<gene>
    <name evidence="2" type="ORF">Slati_3858600</name>
</gene>
<reference evidence="2" key="2">
    <citation type="journal article" date="2024" name="Plant">
        <title>Genomic evolution and insights into agronomic trait innovations of Sesamum species.</title>
        <authorList>
            <person name="Miao H."/>
            <person name="Wang L."/>
            <person name="Qu L."/>
            <person name="Liu H."/>
            <person name="Sun Y."/>
            <person name="Le M."/>
            <person name="Wang Q."/>
            <person name="Wei S."/>
            <person name="Zheng Y."/>
            <person name="Lin W."/>
            <person name="Duan Y."/>
            <person name="Cao H."/>
            <person name="Xiong S."/>
            <person name="Wang X."/>
            <person name="Wei L."/>
            <person name="Li C."/>
            <person name="Ma Q."/>
            <person name="Ju M."/>
            <person name="Zhao R."/>
            <person name="Li G."/>
            <person name="Mu C."/>
            <person name="Tian Q."/>
            <person name="Mei H."/>
            <person name="Zhang T."/>
            <person name="Gao T."/>
            <person name="Zhang H."/>
        </authorList>
    </citation>
    <scope>NUCLEOTIDE SEQUENCE</scope>
    <source>
        <strain evidence="2">KEN1</strain>
    </source>
</reference>
<evidence type="ECO:0000256" key="1">
    <source>
        <dbReference type="SAM" id="MobiDB-lite"/>
    </source>
</evidence>
<dbReference type="EMBL" id="JACGWN010000014">
    <property type="protein sequence ID" value="KAL0405447.1"/>
    <property type="molecule type" value="Genomic_DNA"/>
</dbReference>
<name>A0AAW2TLF4_9LAMI</name>
<dbReference type="AlphaFoldDB" id="A0AAW2TLF4"/>
<proteinExistence type="predicted"/>
<protein>
    <submittedName>
        <fullName evidence="2">Uncharacterized protein</fullName>
    </submittedName>
</protein>
<feature type="region of interest" description="Disordered" evidence="1">
    <location>
        <begin position="1"/>
        <end position="102"/>
    </location>
</feature>
<feature type="compositionally biased region" description="Polar residues" evidence="1">
    <location>
        <begin position="53"/>
        <end position="67"/>
    </location>
</feature>
<organism evidence="2">
    <name type="scientific">Sesamum latifolium</name>
    <dbReference type="NCBI Taxonomy" id="2727402"/>
    <lineage>
        <taxon>Eukaryota</taxon>
        <taxon>Viridiplantae</taxon>
        <taxon>Streptophyta</taxon>
        <taxon>Embryophyta</taxon>
        <taxon>Tracheophyta</taxon>
        <taxon>Spermatophyta</taxon>
        <taxon>Magnoliopsida</taxon>
        <taxon>eudicotyledons</taxon>
        <taxon>Gunneridae</taxon>
        <taxon>Pentapetalae</taxon>
        <taxon>asterids</taxon>
        <taxon>lamiids</taxon>
        <taxon>Lamiales</taxon>
        <taxon>Pedaliaceae</taxon>
        <taxon>Sesamum</taxon>
    </lineage>
</organism>
<comment type="caution">
    <text evidence="2">The sequence shown here is derived from an EMBL/GenBank/DDBJ whole genome shotgun (WGS) entry which is preliminary data.</text>
</comment>
<sequence>MYRTSPWKSRRGHPPPKISPAPKQAPSSKNHVQAGILIRKTSPQKKQKAVETGGNQTLQVATGTSLTPVGGGSTLPPPRAISLVVDPPRRITSSDTSTDELSPDLMGAIQRIVSVAIREQLIVLTPACTTTSSDEDVPEEVAEEGAPVHVLPVAERQGPLLVASQEVPP</sequence>
<evidence type="ECO:0000313" key="2">
    <source>
        <dbReference type="EMBL" id="KAL0405447.1"/>
    </source>
</evidence>
<accession>A0AAW2TLF4</accession>